<feature type="repeat" description="ANK" evidence="7">
    <location>
        <begin position="109"/>
        <end position="141"/>
    </location>
</feature>
<dbReference type="InterPro" id="IPR036770">
    <property type="entry name" value="Ankyrin_rpt-contain_sf"/>
</dbReference>
<keyword evidence="12" id="KW-1185">Reference proteome</keyword>
<evidence type="ECO:0000256" key="6">
    <source>
        <dbReference type="ARBA" id="ARBA00023136"/>
    </source>
</evidence>
<feature type="compositionally biased region" description="Basic and acidic residues" evidence="8">
    <location>
        <begin position="18"/>
        <end position="27"/>
    </location>
</feature>
<dbReference type="Gene3D" id="1.25.40.20">
    <property type="entry name" value="Ankyrin repeat-containing domain"/>
    <property type="match status" value="3"/>
</dbReference>
<dbReference type="OMA" id="PLQHANK"/>
<evidence type="ECO:0000256" key="3">
    <source>
        <dbReference type="ARBA" id="ARBA00022737"/>
    </source>
</evidence>
<feature type="repeat" description="ANK" evidence="7">
    <location>
        <begin position="430"/>
        <end position="462"/>
    </location>
</feature>
<keyword evidence="2 9" id="KW-0812">Transmembrane</keyword>
<keyword evidence="5 7" id="KW-0040">ANK repeat</keyword>
<evidence type="ECO:0000256" key="2">
    <source>
        <dbReference type="ARBA" id="ARBA00022692"/>
    </source>
</evidence>
<feature type="domain" description="PGG" evidence="10">
    <location>
        <begin position="611"/>
        <end position="645"/>
    </location>
</feature>
<comment type="subcellular location">
    <subcellularLocation>
        <location evidence="1">Membrane</location>
        <topology evidence="1">Multi-pass membrane protein</topology>
    </subcellularLocation>
</comment>
<feature type="repeat" description="ANK" evidence="7">
    <location>
        <begin position="396"/>
        <end position="428"/>
    </location>
</feature>
<keyword evidence="3" id="KW-0677">Repeat</keyword>
<dbReference type="Pfam" id="PF12796">
    <property type="entry name" value="Ank_2"/>
    <property type="match status" value="4"/>
</dbReference>
<dbReference type="AlphaFoldDB" id="A0A834YGU4"/>
<dbReference type="EMBL" id="JABCRI010000019">
    <property type="protein sequence ID" value="KAF8388769.1"/>
    <property type="molecule type" value="Genomic_DNA"/>
</dbReference>
<evidence type="ECO:0000256" key="4">
    <source>
        <dbReference type="ARBA" id="ARBA00022989"/>
    </source>
</evidence>
<accession>A0A834YGU4</accession>
<name>A0A834YGU4_TETSI</name>
<dbReference type="Pfam" id="PF13962">
    <property type="entry name" value="PGG"/>
    <property type="match status" value="1"/>
</dbReference>
<evidence type="ECO:0000256" key="1">
    <source>
        <dbReference type="ARBA" id="ARBA00004141"/>
    </source>
</evidence>
<dbReference type="InterPro" id="IPR002110">
    <property type="entry name" value="Ankyrin_rpt"/>
</dbReference>
<evidence type="ECO:0000256" key="9">
    <source>
        <dbReference type="SAM" id="Phobius"/>
    </source>
</evidence>
<feature type="repeat" description="ANK" evidence="7">
    <location>
        <begin position="464"/>
        <end position="496"/>
    </location>
</feature>
<dbReference type="GO" id="GO:0005886">
    <property type="term" value="C:plasma membrane"/>
    <property type="evidence" value="ECO:0007669"/>
    <property type="project" value="TreeGrafter"/>
</dbReference>
<evidence type="ECO:0000259" key="10">
    <source>
        <dbReference type="Pfam" id="PF13962"/>
    </source>
</evidence>
<feature type="transmembrane region" description="Helical" evidence="9">
    <location>
        <begin position="619"/>
        <end position="637"/>
    </location>
</feature>
<evidence type="ECO:0000313" key="11">
    <source>
        <dbReference type="EMBL" id="KAF8388769.1"/>
    </source>
</evidence>
<dbReference type="Pfam" id="PF00023">
    <property type="entry name" value="Ank"/>
    <property type="match status" value="2"/>
</dbReference>
<keyword evidence="4 9" id="KW-1133">Transmembrane helix</keyword>
<evidence type="ECO:0000313" key="12">
    <source>
        <dbReference type="Proteomes" id="UP000655225"/>
    </source>
</evidence>
<dbReference type="SMART" id="SM00248">
    <property type="entry name" value="ANK"/>
    <property type="match status" value="10"/>
</dbReference>
<proteinExistence type="predicted"/>
<dbReference type="PROSITE" id="PS50297">
    <property type="entry name" value="ANK_REP_REGION"/>
    <property type="match status" value="5"/>
</dbReference>
<dbReference type="PROSITE" id="PS50088">
    <property type="entry name" value="ANK_REPEAT"/>
    <property type="match status" value="7"/>
</dbReference>
<feature type="repeat" description="ANK" evidence="7">
    <location>
        <begin position="212"/>
        <end position="245"/>
    </location>
</feature>
<dbReference type="SUPFAM" id="SSF48403">
    <property type="entry name" value="Ankyrin repeat"/>
    <property type="match status" value="2"/>
</dbReference>
<feature type="repeat" description="ANK" evidence="7">
    <location>
        <begin position="143"/>
        <end position="164"/>
    </location>
</feature>
<gene>
    <name evidence="11" type="ORF">HHK36_025449</name>
</gene>
<sequence length="685" mass="76816">MEVEFVERSSQQASPRGNAREGTERRLGQSSNRGIERAVMERRLYEASLKGCVRSLNELMEENEVILHRVSVTCFHETPLHIAAMLGHFDFVRAILWLKPKLASELDSQGCSPLHLASAEGYLDIVRELLLIDANVCSVRDQDGRTPLHLAAMRGRVDVIKELLVGVTKITADQGETASLHLCVEHNRLEALKVLVESVTDVDEFINSRDDNGNTLLHLAAANKQLKTIKYLLSRTGVKVNSLNKNGFTAIDVVEHCPRDLKGMEVRESLREAGALRARDLPSEARTKDIRGNEVSLVVARNDVVGRPVVPANVERPLSCGKERTFMERRLYETSLHGSIHSLNELMEENEVILHRVSVTCFHETPLHIAAMLGHFDFVRAILSRKPKIASELDSHGCSPLHLASTEGYVDIVRELLLIYADVCSVRNEDGRTPLHLAAARGRVDVVKELVQARPEVTRIKADHGETALHLCVEYNRLDALKVLVESVTDDEFINSKDDNGNTVFHLAVAKKQMQTVKYLLTLTGLEVNALNSNTFTAVDVVEQCPRDLKGMEVRESLREAKALRARDLALAPSNTKDRRGNEISPVVTPNAARPLSRGRSWKKHVKNQDKWLKRKRDTLMVAATLIAAMALQAGLNPPGVFGKRTQKMMMETIYIWLGRLFWLITIHWDTLESWLTTQCHSLCH</sequence>
<dbReference type="InterPro" id="IPR026961">
    <property type="entry name" value="PGG_dom"/>
</dbReference>
<keyword evidence="6 9" id="KW-0472">Membrane</keyword>
<evidence type="ECO:0000256" key="7">
    <source>
        <dbReference type="PROSITE-ProRule" id="PRU00023"/>
    </source>
</evidence>
<dbReference type="PANTHER" id="PTHR24186:SF37">
    <property type="entry name" value="PGG DOMAIN-CONTAINING PROTEIN"/>
    <property type="match status" value="1"/>
</dbReference>
<dbReference type="OrthoDB" id="7729168at2759"/>
<evidence type="ECO:0000256" key="8">
    <source>
        <dbReference type="SAM" id="MobiDB-lite"/>
    </source>
</evidence>
<organism evidence="11 12">
    <name type="scientific">Tetracentron sinense</name>
    <name type="common">Spur-leaf</name>
    <dbReference type="NCBI Taxonomy" id="13715"/>
    <lineage>
        <taxon>Eukaryota</taxon>
        <taxon>Viridiplantae</taxon>
        <taxon>Streptophyta</taxon>
        <taxon>Embryophyta</taxon>
        <taxon>Tracheophyta</taxon>
        <taxon>Spermatophyta</taxon>
        <taxon>Magnoliopsida</taxon>
        <taxon>Trochodendrales</taxon>
        <taxon>Trochodendraceae</taxon>
        <taxon>Tetracentron</taxon>
    </lineage>
</organism>
<dbReference type="PANTHER" id="PTHR24186">
    <property type="entry name" value="PROTEIN PHOSPHATASE 1 REGULATORY SUBUNIT"/>
    <property type="match status" value="1"/>
</dbReference>
<feature type="repeat" description="ANK" evidence="7">
    <location>
        <begin position="500"/>
        <end position="533"/>
    </location>
</feature>
<protein>
    <recommendedName>
        <fullName evidence="10">PGG domain-containing protein</fullName>
    </recommendedName>
</protein>
<reference evidence="11 12" key="1">
    <citation type="submission" date="2020-04" db="EMBL/GenBank/DDBJ databases">
        <title>Plant Genome Project.</title>
        <authorList>
            <person name="Zhang R.-G."/>
        </authorList>
    </citation>
    <scope>NUCLEOTIDE SEQUENCE [LARGE SCALE GENOMIC DNA]</scope>
    <source>
        <strain evidence="11">YNK0</strain>
        <tissue evidence="11">Leaf</tissue>
    </source>
</reference>
<feature type="region of interest" description="Disordered" evidence="8">
    <location>
        <begin position="1"/>
        <end position="32"/>
    </location>
</feature>
<comment type="caution">
    <text evidence="11">The sequence shown here is derived from an EMBL/GenBank/DDBJ whole genome shotgun (WGS) entry which is preliminary data.</text>
</comment>
<evidence type="ECO:0000256" key="5">
    <source>
        <dbReference type="ARBA" id="ARBA00023043"/>
    </source>
</evidence>
<dbReference type="Proteomes" id="UP000655225">
    <property type="component" value="Unassembled WGS sequence"/>
</dbReference>